<protein>
    <submittedName>
        <fullName evidence="1">Uncharacterized protein</fullName>
    </submittedName>
</protein>
<proteinExistence type="predicted"/>
<dbReference type="EMBL" id="JBHLWQ010000119">
    <property type="protein sequence ID" value="MFC0201173.1"/>
    <property type="molecule type" value="Genomic_DNA"/>
</dbReference>
<evidence type="ECO:0000313" key="1">
    <source>
        <dbReference type="EMBL" id="MFC0201173.1"/>
    </source>
</evidence>
<dbReference type="Proteomes" id="UP001589795">
    <property type="component" value="Unassembled WGS sequence"/>
</dbReference>
<gene>
    <name evidence="1" type="ORF">ACFFIZ_12870</name>
</gene>
<name>A0ABV6CQA3_9RHOB</name>
<dbReference type="RefSeq" id="WP_265507000.1">
    <property type="nucleotide sequence ID" value="NZ_JAOTBE010000022.1"/>
</dbReference>
<keyword evidence="2" id="KW-1185">Reference proteome</keyword>
<sequence>MATHCHNTPGTSDEALRQHCSGVQTTALQLCGVIEAIEILDDAGTAANAVTCLIRIARSLADQVNNDLDSVNLPKGGAAC</sequence>
<accession>A0ABV6CQA3</accession>
<evidence type="ECO:0000313" key="2">
    <source>
        <dbReference type="Proteomes" id="UP001589795"/>
    </source>
</evidence>
<comment type="caution">
    <text evidence="1">The sequence shown here is derived from an EMBL/GenBank/DDBJ whole genome shotgun (WGS) entry which is preliminary data.</text>
</comment>
<organism evidence="1 2">
    <name type="scientific">Paracoccus rhizosphaerae</name>
    <dbReference type="NCBI Taxonomy" id="1133347"/>
    <lineage>
        <taxon>Bacteria</taxon>
        <taxon>Pseudomonadati</taxon>
        <taxon>Pseudomonadota</taxon>
        <taxon>Alphaproteobacteria</taxon>
        <taxon>Rhodobacterales</taxon>
        <taxon>Paracoccaceae</taxon>
        <taxon>Paracoccus</taxon>
    </lineage>
</organism>
<reference evidence="1 2" key="1">
    <citation type="submission" date="2024-09" db="EMBL/GenBank/DDBJ databases">
        <authorList>
            <person name="Sun Q."/>
            <person name="Mori K."/>
        </authorList>
    </citation>
    <scope>NUCLEOTIDE SEQUENCE [LARGE SCALE GENOMIC DNA]</scope>
    <source>
        <strain evidence="1 2">CCM 7904</strain>
    </source>
</reference>